<dbReference type="Pfam" id="PF13399">
    <property type="entry name" value="LytR_C"/>
    <property type="match status" value="1"/>
</dbReference>
<name>A0A5M4FC81_9ACTN</name>
<gene>
    <name evidence="2" type="ORF">ESP70_017940</name>
</gene>
<dbReference type="RefSeq" id="WP_149690655.1">
    <property type="nucleotide sequence ID" value="NZ_SDPQ02000003.1"/>
</dbReference>
<evidence type="ECO:0000313" key="3">
    <source>
        <dbReference type="Proteomes" id="UP000380867"/>
    </source>
</evidence>
<dbReference type="InterPro" id="IPR027381">
    <property type="entry name" value="LytR/CpsA/Psr_C"/>
</dbReference>
<dbReference type="EMBL" id="SDPQ02000003">
    <property type="protein sequence ID" value="KAA1396008.1"/>
    <property type="molecule type" value="Genomic_DNA"/>
</dbReference>
<dbReference type="Proteomes" id="UP000380867">
    <property type="component" value="Unassembled WGS sequence"/>
</dbReference>
<feature type="domain" description="LytR/CpsA/Psr regulator C-terminal" evidence="1">
    <location>
        <begin position="57"/>
        <end position="144"/>
    </location>
</feature>
<reference evidence="2" key="1">
    <citation type="submission" date="2019-09" db="EMBL/GenBank/DDBJ databases">
        <authorList>
            <person name="Li J."/>
        </authorList>
    </citation>
    <scope>NUCLEOTIDE SEQUENCE [LARGE SCALE GENOMIC DNA]</scope>
    <source>
        <strain evidence="2">JCM 14732</strain>
    </source>
</reference>
<evidence type="ECO:0000259" key="1">
    <source>
        <dbReference type="Pfam" id="PF13399"/>
    </source>
</evidence>
<dbReference type="AlphaFoldDB" id="A0A5M4FC81"/>
<sequence>MTKGYQALTLVVAAAVFAFGGITGFRLLTSKADTADQAATCTPKTVKKGQRLDSNLITVNVFNASNRAGLANRVTINLQTNGFLGGTISNSESATKPSRVAILTDDPRDPRVRLVARQFKDKVAYRKPDITVDTGVIVIVGDDYSGLRKKAPTRITSDRDITACVATVPLP</sequence>
<evidence type="ECO:0000313" key="2">
    <source>
        <dbReference type="EMBL" id="KAA1396008.1"/>
    </source>
</evidence>
<accession>A0A5M4FC81</accession>
<dbReference type="OrthoDB" id="3745651at2"/>
<proteinExistence type="predicted"/>
<protein>
    <submittedName>
        <fullName evidence="2">LytR family transcriptional regulator</fullName>
    </submittedName>
</protein>
<organism evidence="2 3">
    <name type="scientific">Aeromicrobium ginsengisoli</name>
    <dbReference type="NCBI Taxonomy" id="363867"/>
    <lineage>
        <taxon>Bacteria</taxon>
        <taxon>Bacillati</taxon>
        <taxon>Actinomycetota</taxon>
        <taxon>Actinomycetes</taxon>
        <taxon>Propionibacteriales</taxon>
        <taxon>Nocardioidaceae</taxon>
        <taxon>Aeromicrobium</taxon>
    </lineage>
</organism>
<comment type="caution">
    <text evidence="2">The sequence shown here is derived from an EMBL/GenBank/DDBJ whole genome shotgun (WGS) entry which is preliminary data.</text>
</comment>
<dbReference type="Gene3D" id="3.30.70.2390">
    <property type="match status" value="1"/>
</dbReference>
<keyword evidence="3" id="KW-1185">Reference proteome</keyword>